<keyword evidence="6 10" id="KW-0520">NAD</keyword>
<proteinExistence type="predicted"/>
<protein>
    <recommendedName>
        <fullName evidence="10">Poly [ADP-ribose] polymerase</fullName>
        <shortName evidence="10">PARP</shortName>
        <ecNumber evidence="10">2.4.2.-</ecNumber>
    </recommendedName>
</protein>
<keyword evidence="2 10" id="KW-0328">Glycosyltransferase</keyword>
<dbReference type="AlphaFoldDB" id="A0A814GGA9"/>
<dbReference type="InterPro" id="IPR001781">
    <property type="entry name" value="Znf_LIM"/>
</dbReference>
<dbReference type="PROSITE" id="PS51059">
    <property type="entry name" value="PARP_CATALYTIC"/>
    <property type="match status" value="1"/>
</dbReference>
<feature type="domain" description="LIM zinc-binding" evidence="11">
    <location>
        <begin position="34"/>
        <end position="94"/>
    </location>
</feature>
<dbReference type="PROSITE" id="PS50023">
    <property type="entry name" value="LIM_DOMAIN_2"/>
    <property type="match status" value="2"/>
</dbReference>
<sequence>MSCSNCKASLANVEYVEKDEKDFCLNCYNQLFGKYCAKCQTLILIGAKIAKHEGKFWHKDCFQCYSCQTKLTKFEIGDDKQVYCHTCYTEKYGPKCVICCKAIVKSLRYVEAGGRLFHEDCFRCGSKLCAKKLENGFIPKDNQFFCPECYRDIISKHTFRETLTCPSLINSDLFYTEEQIMKSKAQEMKTELMSIVQPVKRTLLIPKVPKDTSSLTATDETQTASYLFPNLIMKAAVHNGSIQLQSGELSKQTVDIIVVCSTSDTFLKDVLQQAGLTVQNDYDRLLSLTNQQDSIVETEAGNLSCQAILFCPWIAPTDRDPEKLSNSVSDYMSKCLNHILYHPKVYRTAAFSAMGYDLSQCSMDIIAKTMINTAKAKLAETLLYFDISFFVPSNEYDVHQKFAEKLTLIQQPLEPFGYVDRLFSKVSLTLTAKQEANLKQCRSTVDTHIQSLTQTEMRTNEDLHAWTQQLVLIFYKYCLDRHIWPMISFEQKKLSLTGRKDAIGEADKYFLELTNQALKQTHLQAISRSVLWEYQIDGTTWQNYSYKSISEIEYAYSFQKLSSLDIINEQDEQCRIDFSNNTETFNDRIRSIRRQHLVSISLPMNWQCQSNNCCRFVLNEDTEEYKSIKQSFDQTMVNVYKSIKSIERIQNQRWYKQYAAHRDAMNERLKENTERRLFHGCSETAANSIIEECFNRAFAGVNGTVYGHGAYFAANAIYSNSFTRPDSAGVRCMFVASVLIGKTILGNSSMKVPPRGYDSTTDNNQIFVVYHDAQAYADYLIKYQ</sequence>
<keyword evidence="4 9" id="KW-0479">Metal-binding</keyword>
<evidence type="ECO:0000256" key="5">
    <source>
        <dbReference type="ARBA" id="ARBA00022833"/>
    </source>
</evidence>
<dbReference type="EC" id="2.4.2.-" evidence="10"/>
<comment type="subcellular location">
    <subcellularLocation>
        <location evidence="1">Nucleus</location>
    </subcellularLocation>
</comment>
<evidence type="ECO:0000256" key="1">
    <source>
        <dbReference type="ARBA" id="ARBA00004123"/>
    </source>
</evidence>
<dbReference type="GO" id="GO:0046872">
    <property type="term" value="F:metal ion binding"/>
    <property type="evidence" value="ECO:0007669"/>
    <property type="project" value="UniProtKB-KW"/>
</dbReference>
<evidence type="ECO:0000256" key="8">
    <source>
        <dbReference type="ARBA" id="ARBA00023242"/>
    </source>
</evidence>
<dbReference type="Pfam" id="PF00644">
    <property type="entry name" value="PARP"/>
    <property type="match status" value="1"/>
</dbReference>
<dbReference type="OrthoDB" id="6133115at2759"/>
<dbReference type="Pfam" id="PF02825">
    <property type="entry name" value="WWE"/>
    <property type="match status" value="1"/>
</dbReference>
<name>A0A814GGA9_ADIRI</name>
<dbReference type="SMART" id="SM00132">
    <property type="entry name" value="LIM"/>
    <property type="match status" value="2"/>
</dbReference>
<dbReference type="GO" id="GO:0005737">
    <property type="term" value="C:cytoplasm"/>
    <property type="evidence" value="ECO:0007669"/>
    <property type="project" value="TreeGrafter"/>
</dbReference>
<dbReference type="Gene3D" id="3.40.220.10">
    <property type="entry name" value="Leucine Aminopeptidase, subunit E, domain 1"/>
    <property type="match status" value="1"/>
</dbReference>
<evidence type="ECO:0000256" key="10">
    <source>
        <dbReference type="RuleBase" id="RU362114"/>
    </source>
</evidence>
<dbReference type="Pfam" id="PF00412">
    <property type="entry name" value="LIM"/>
    <property type="match status" value="2"/>
</dbReference>
<dbReference type="SUPFAM" id="SSF117839">
    <property type="entry name" value="WWE domain"/>
    <property type="match status" value="1"/>
</dbReference>
<dbReference type="GO" id="GO:0010629">
    <property type="term" value="P:negative regulation of gene expression"/>
    <property type="evidence" value="ECO:0007669"/>
    <property type="project" value="TreeGrafter"/>
</dbReference>
<dbReference type="SUPFAM" id="SSF56399">
    <property type="entry name" value="ADP-ribosylation"/>
    <property type="match status" value="1"/>
</dbReference>
<reference evidence="14" key="1">
    <citation type="submission" date="2021-02" db="EMBL/GenBank/DDBJ databases">
        <authorList>
            <person name="Nowell W R."/>
        </authorList>
    </citation>
    <scope>NUCLEOTIDE SEQUENCE</scope>
</reference>
<dbReference type="Proteomes" id="UP000663852">
    <property type="component" value="Unassembled WGS sequence"/>
</dbReference>
<evidence type="ECO:0000256" key="7">
    <source>
        <dbReference type="ARBA" id="ARBA00023038"/>
    </source>
</evidence>
<evidence type="ECO:0000256" key="3">
    <source>
        <dbReference type="ARBA" id="ARBA00022679"/>
    </source>
</evidence>
<dbReference type="Proteomes" id="UP000663828">
    <property type="component" value="Unassembled WGS sequence"/>
</dbReference>
<dbReference type="Gene3D" id="3.90.228.10">
    <property type="match status" value="1"/>
</dbReference>
<dbReference type="InterPro" id="IPR004170">
    <property type="entry name" value="WWE_dom"/>
</dbReference>
<evidence type="ECO:0000259" key="12">
    <source>
        <dbReference type="PROSITE" id="PS51059"/>
    </source>
</evidence>
<organism evidence="14 16">
    <name type="scientific">Adineta ricciae</name>
    <name type="common">Rotifer</name>
    <dbReference type="NCBI Taxonomy" id="249248"/>
    <lineage>
        <taxon>Eukaryota</taxon>
        <taxon>Metazoa</taxon>
        <taxon>Spiralia</taxon>
        <taxon>Gnathifera</taxon>
        <taxon>Rotifera</taxon>
        <taxon>Eurotatoria</taxon>
        <taxon>Bdelloidea</taxon>
        <taxon>Adinetida</taxon>
        <taxon>Adinetidae</taxon>
        <taxon>Adineta</taxon>
    </lineage>
</organism>
<dbReference type="Gene3D" id="2.10.110.10">
    <property type="entry name" value="Cysteine Rich Protein"/>
    <property type="match status" value="2"/>
</dbReference>
<dbReference type="SUPFAM" id="SSF57716">
    <property type="entry name" value="Glucocorticoid receptor-like (DNA-binding domain)"/>
    <property type="match status" value="2"/>
</dbReference>
<dbReference type="InterPro" id="IPR043472">
    <property type="entry name" value="Macro_dom-like"/>
</dbReference>
<evidence type="ECO:0000313" key="13">
    <source>
        <dbReference type="EMBL" id="CAF0961266.1"/>
    </source>
</evidence>
<keyword evidence="3 10" id="KW-0808">Transferase</keyword>
<comment type="caution">
    <text evidence="14">The sequence shown here is derived from an EMBL/GenBank/DDBJ whole genome shotgun (WGS) entry which is preliminary data.</text>
</comment>
<accession>A0A814GGA9</accession>
<dbReference type="EMBL" id="CAJNOJ010000060">
    <property type="protein sequence ID" value="CAF0995965.1"/>
    <property type="molecule type" value="Genomic_DNA"/>
</dbReference>
<feature type="domain" description="PARP catalytic" evidence="12">
    <location>
        <begin position="600"/>
        <end position="784"/>
    </location>
</feature>
<dbReference type="GO" id="GO:0003950">
    <property type="term" value="F:NAD+ poly-ADP-ribosyltransferase activity"/>
    <property type="evidence" value="ECO:0007669"/>
    <property type="project" value="UniProtKB-UniRule"/>
</dbReference>
<keyword evidence="8" id="KW-0539">Nucleus</keyword>
<gene>
    <name evidence="14" type="ORF">EDS130_LOCUS14632</name>
    <name evidence="13" type="ORF">XAT740_LOCUS11192</name>
</gene>
<evidence type="ECO:0000259" key="11">
    <source>
        <dbReference type="PROSITE" id="PS50023"/>
    </source>
</evidence>
<feature type="domain" description="LIM zinc-binding" evidence="11">
    <location>
        <begin position="95"/>
        <end position="156"/>
    </location>
</feature>
<dbReference type="GO" id="GO:0005634">
    <property type="term" value="C:nucleus"/>
    <property type="evidence" value="ECO:0007669"/>
    <property type="project" value="UniProtKB-SubCell"/>
</dbReference>
<dbReference type="SUPFAM" id="SSF52949">
    <property type="entry name" value="Macro domain-like"/>
    <property type="match status" value="1"/>
</dbReference>
<keyword evidence="15" id="KW-1185">Reference proteome</keyword>
<dbReference type="Gene3D" id="3.30.720.50">
    <property type="match status" value="1"/>
</dbReference>
<dbReference type="InterPro" id="IPR037197">
    <property type="entry name" value="WWE_dom_sf"/>
</dbReference>
<dbReference type="EMBL" id="CAJNOR010000609">
    <property type="protein sequence ID" value="CAF0961266.1"/>
    <property type="molecule type" value="Genomic_DNA"/>
</dbReference>
<dbReference type="InterPro" id="IPR052056">
    <property type="entry name" value="Mono-ARTD/PARP"/>
</dbReference>
<evidence type="ECO:0000313" key="14">
    <source>
        <dbReference type="EMBL" id="CAF0995965.1"/>
    </source>
</evidence>
<dbReference type="PROSITE" id="PS00478">
    <property type="entry name" value="LIM_DOMAIN_1"/>
    <property type="match status" value="1"/>
</dbReference>
<evidence type="ECO:0000256" key="6">
    <source>
        <dbReference type="ARBA" id="ARBA00023027"/>
    </source>
</evidence>
<evidence type="ECO:0000313" key="15">
    <source>
        <dbReference type="Proteomes" id="UP000663828"/>
    </source>
</evidence>
<dbReference type="GO" id="GO:0003714">
    <property type="term" value="F:transcription corepressor activity"/>
    <property type="evidence" value="ECO:0007669"/>
    <property type="project" value="TreeGrafter"/>
</dbReference>
<evidence type="ECO:0000313" key="16">
    <source>
        <dbReference type="Proteomes" id="UP000663852"/>
    </source>
</evidence>
<evidence type="ECO:0000256" key="4">
    <source>
        <dbReference type="ARBA" id="ARBA00022723"/>
    </source>
</evidence>
<evidence type="ECO:0000256" key="9">
    <source>
        <dbReference type="PROSITE-ProRule" id="PRU00125"/>
    </source>
</evidence>
<dbReference type="InterPro" id="IPR012317">
    <property type="entry name" value="Poly(ADP-ribose)pol_cat_dom"/>
</dbReference>
<dbReference type="PANTHER" id="PTHR14453:SF67">
    <property type="entry name" value="POLY [ADP-RIBOSE] POLYMERASE"/>
    <property type="match status" value="1"/>
</dbReference>
<dbReference type="PANTHER" id="PTHR14453">
    <property type="entry name" value="PARP/ZINC FINGER CCCH TYPE DOMAIN CONTAINING PROTEIN"/>
    <property type="match status" value="1"/>
</dbReference>
<keyword evidence="5 9" id="KW-0862">Zinc</keyword>
<keyword evidence="7 9" id="KW-0440">LIM domain</keyword>
<evidence type="ECO:0000256" key="2">
    <source>
        <dbReference type="ARBA" id="ARBA00022676"/>
    </source>
</evidence>